<feature type="region of interest" description="Disordered" evidence="3">
    <location>
        <begin position="450"/>
        <end position="481"/>
    </location>
</feature>
<dbReference type="AlphaFoldDB" id="A0A9P5Y849"/>
<dbReference type="InterPro" id="IPR051706">
    <property type="entry name" value="Glycosyltransferase_domain"/>
</dbReference>
<dbReference type="Gene3D" id="3.90.550.20">
    <property type="match status" value="1"/>
</dbReference>
<dbReference type="SUPFAM" id="SSF53448">
    <property type="entry name" value="Nucleotide-diphospho-sugar transferases"/>
    <property type="match status" value="1"/>
</dbReference>
<evidence type="ECO:0000256" key="2">
    <source>
        <dbReference type="ARBA" id="ARBA00022679"/>
    </source>
</evidence>
<dbReference type="FunFam" id="3.90.550.20:FF:000005">
    <property type="entry name" value="Unplaced genomic scaffold supercont1.17, whole genome shotgun sequence"/>
    <property type="match status" value="1"/>
</dbReference>
<feature type="transmembrane region" description="Helical" evidence="4">
    <location>
        <begin position="285"/>
        <end position="303"/>
    </location>
</feature>
<evidence type="ECO:0000313" key="6">
    <source>
        <dbReference type="Proteomes" id="UP000807353"/>
    </source>
</evidence>
<reference evidence="5" key="1">
    <citation type="submission" date="2020-11" db="EMBL/GenBank/DDBJ databases">
        <authorList>
            <consortium name="DOE Joint Genome Institute"/>
            <person name="Ahrendt S."/>
            <person name="Riley R."/>
            <person name="Andreopoulos W."/>
            <person name="Labutti K."/>
            <person name="Pangilinan J."/>
            <person name="Ruiz-Duenas F.J."/>
            <person name="Barrasa J.M."/>
            <person name="Sanchez-Garcia M."/>
            <person name="Camarero S."/>
            <person name="Miyauchi S."/>
            <person name="Serrano A."/>
            <person name="Linde D."/>
            <person name="Babiker R."/>
            <person name="Drula E."/>
            <person name="Ayuso-Fernandez I."/>
            <person name="Pacheco R."/>
            <person name="Padilla G."/>
            <person name="Ferreira P."/>
            <person name="Barriuso J."/>
            <person name="Kellner H."/>
            <person name="Castanera R."/>
            <person name="Alfaro M."/>
            <person name="Ramirez L."/>
            <person name="Pisabarro A.G."/>
            <person name="Kuo A."/>
            <person name="Tritt A."/>
            <person name="Lipzen A."/>
            <person name="He G."/>
            <person name="Yan M."/>
            <person name="Ng V."/>
            <person name="Cullen D."/>
            <person name="Martin F."/>
            <person name="Rosso M.-N."/>
            <person name="Henrissat B."/>
            <person name="Hibbett D."/>
            <person name="Martinez A.T."/>
            <person name="Grigoriev I.V."/>
        </authorList>
    </citation>
    <scope>NUCLEOTIDE SEQUENCE</scope>
    <source>
        <strain evidence="5">CBS 247.69</strain>
    </source>
</reference>
<dbReference type="PANTHER" id="PTHR32385">
    <property type="entry name" value="MANNOSYL PHOSPHORYLINOSITOL CERAMIDE SYNTHASE"/>
    <property type="match status" value="1"/>
</dbReference>
<keyword evidence="6" id="KW-1185">Reference proteome</keyword>
<evidence type="ECO:0000256" key="1">
    <source>
        <dbReference type="ARBA" id="ARBA00009003"/>
    </source>
</evidence>
<keyword evidence="4" id="KW-0812">Transmembrane</keyword>
<dbReference type="InterPro" id="IPR029044">
    <property type="entry name" value="Nucleotide-diphossugar_trans"/>
</dbReference>
<evidence type="ECO:0008006" key="7">
    <source>
        <dbReference type="Google" id="ProtNLM"/>
    </source>
</evidence>
<feature type="compositionally biased region" description="Polar residues" evidence="3">
    <location>
        <begin position="458"/>
        <end position="469"/>
    </location>
</feature>
<name>A0A9P5Y849_9AGAR</name>
<feature type="region of interest" description="Disordered" evidence="3">
    <location>
        <begin position="335"/>
        <end position="356"/>
    </location>
</feature>
<dbReference type="Pfam" id="PF04488">
    <property type="entry name" value="Gly_transf_sug"/>
    <property type="match status" value="1"/>
</dbReference>
<evidence type="ECO:0000256" key="4">
    <source>
        <dbReference type="SAM" id="Phobius"/>
    </source>
</evidence>
<dbReference type="GO" id="GO:0000030">
    <property type="term" value="F:mannosyltransferase activity"/>
    <property type="evidence" value="ECO:0007669"/>
    <property type="project" value="TreeGrafter"/>
</dbReference>
<dbReference type="OrthoDB" id="3647at2759"/>
<organism evidence="5 6">
    <name type="scientific">Collybia nuda</name>
    <dbReference type="NCBI Taxonomy" id="64659"/>
    <lineage>
        <taxon>Eukaryota</taxon>
        <taxon>Fungi</taxon>
        <taxon>Dikarya</taxon>
        <taxon>Basidiomycota</taxon>
        <taxon>Agaricomycotina</taxon>
        <taxon>Agaricomycetes</taxon>
        <taxon>Agaricomycetidae</taxon>
        <taxon>Agaricales</taxon>
        <taxon>Tricholomatineae</taxon>
        <taxon>Clitocybaceae</taxon>
        <taxon>Collybia</taxon>
    </lineage>
</organism>
<evidence type="ECO:0000256" key="3">
    <source>
        <dbReference type="SAM" id="MobiDB-lite"/>
    </source>
</evidence>
<gene>
    <name evidence="5" type="ORF">BDZ94DRAFT_1256469</name>
</gene>
<sequence length="549" mass="61721">MTRRRAIYLFLSILALFLLGTVVVLSSVTYYLAINPHAYLTQLEVPVMGNTTRWNATEHGHVERIPRILHQTWKSEPLPPRWKGISQACRDMMPDYEYMLWTDAGSREFIANYYPWFLDTFDGYTYPIQRADAIRYFILHYYGGIYLDLDIGCLRPMDPLLIYPVILPKTIPVGISNDLMLAEKGHPLLQQTIHNLVTFDHSWVLNYPTVMFSTGPMFLSAQYGLYTASHPTTSIDDVRILPKSMYGKNARAGEAPHSFFSHYYGSSWHADDAAFIGFLGKWGKVLMWVGLAVLILGVVRLPARQRRYSLRRIGVYEVLFPRWSHRTGRLHLHLGGWSGASTQPPSPDGSSGGSSPIETEVPVLHLPFNVRPPSPSSEASIAADPYAGRTASPLVDAFYRIRNRMVSMTGARDDVSRSPIRSRRPHSRGVLFFLPAIFTQSQNIELAAASPPPRLSVSPPNISRVSRASQLPPLEKPRYHEDVESIGDLGEDYSMGLYPPDLMSTSTSSRSSQDDCHLVDLTDPPSRPQSRNGSSRSRSATRPLISWDS</sequence>
<keyword evidence="2" id="KW-0808">Transferase</keyword>
<evidence type="ECO:0000313" key="5">
    <source>
        <dbReference type="EMBL" id="KAF9464449.1"/>
    </source>
</evidence>
<feature type="transmembrane region" description="Helical" evidence="4">
    <location>
        <begin position="7"/>
        <end position="33"/>
    </location>
</feature>
<dbReference type="PANTHER" id="PTHR32385:SF15">
    <property type="entry name" value="INOSITOL PHOSPHOCERAMIDE MANNOSYLTRANSFERASE 1"/>
    <property type="match status" value="1"/>
</dbReference>
<feature type="compositionally biased region" description="Polar residues" evidence="3">
    <location>
        <begin position="528"/>
        <end position="540"/>
    </location>
</feature>
<accession>A0A9P5Y849</accession>
<keyword evidence="4" id="KW-0472">Membrane</keyword>
<protein>
    <recommendedName>
        <fullName evidence="7">Glycosyltransferase family 32 protein</fullName>
    </recommendedName>
</protein>
<keyword evidence="4" id="KW-1133">Transmembrane helix</keyword>
<dbReference type="InterPro" id="IPR007577">
    <property type="entry name" value="GlycoTrfase_DXD_sugar-bd_CS"/>
</dbReference>
<dbReference type="GO" id="GO:0016020">
    <property type="term" value="C:membrane"/>
    <property type="evidence" value="ECO:0007669"/>
    <property type="project" value="GOC"/>
</dbReference>
<comment type="similarity">
    <text evidence="1">Belongs to the glycosyltransferase 32 family.</text>
</comment>
<proteinExistence type="inferred from homology"/>
<dbReference type="EMBL" id="MU150254">
    <property type="protein sequence ID" value="KAF9464449.1"/>
    <property type="molecule type" value="Genomic_DNA"/>
</dbReference>
<dbReference type="GO" id="GO:0051999">
    <property type="term" value="P:mannosyl-inositol phosphorylceramide biosynthetic process"/>
    <property type="evidence" value="ECO:0007669"/>
    <property type="project" value="TreeGrafter"/>
</dbReference>
<comment type="caution">
    <text evidence="5">The sequence shown here is derived from an EMBL/GenBank/DDBJ whole genome shotgun (WGS) entry which is preliminary data.</text>
</comment>
<feature type="region of interest" description="Disordered" evidence="3">
    <location>
        <begin position="497"/>
        <end position="549"/>
    </location>
</feature>
<dbReference type="Proteomes" id="UP000807353">
    <property type="component" value="Unassembled WGS sequence"/>
</dbReference>